<sequence>MEFSGVLSSTRQHRGGSSMIHTIFKLSLAANMYWLWRERNGRVFHNLRRDCSSSLQNLVNHRAHSCMP</sequence>
<protein>
    <submittedName>
        <fullName evidence="1">Uncharacterized protein</fullName>
    </submittedName>
</protein>
<name>A0ACC0NZJ5_RHOML</name>
<organism evidence="1 2">
    <name type="scientific">Rhododendron molle</name>
    <name type="common">Chinese azalea</name>
    <name type="synonym">Azalea mollis</name>
    <dbReference type="NCBI Taxonomy" id="49168"/>
    <lineage>
        <taxon>Eukaryota</taxon>
        <taxon>Viridiplantae</taxon>
        <taxon>Streptophyta</taxon>
        <taxon>Embryophyta</taxon>
        <taxon>Tracheophyta</taxon>
        <taxon>Spermatophyta</taxon>
        <taxon>Magnoliopsida</taxon>
        <taxon>eudicotyledons</taxon>
        <taxon>Gunneridae</taxon>
        <taxon>Pentapetalae</taxon>
        <taxon>asterids</taxon>
        <taxon>Ericales</taxon>
        <taxon>Ericaceae</taxon>
        <taxon>Ericoideae</taxon>
        <taxon>Rhodoreae</taxon>
        <taxon>Rhododendron</taxon>
    </lineage>
</organism>
<gene>
    <name evidence="1" type="ORF">RHMOL_Rhmol04G0087000</name>
</gene>
<keyword evidence="2" id="KW-1185">Reference proteome</keyword>
<proteinExistence type="predicted"/>
<comment type="caution">
    <text evidence="1">The sequence shown here is derived from an EMBL/GenBank/DDBJ whole genome shotgun (WGS) entry which is preliminary data.</text>
</comment>
<dbReference type="EMBL" id="CM046391">
    <property type="protein sequence ID" value="KAI8558376.1"/>
    <property type="molecule type" value="Genomic_DNA"/>
</dbReference>
<dbReference type="Proteomes" id="UP001062846">
    <property type="component" value="Chromosome 4"/>
</dbReference>
<reference evidence="1" key="1">
    <citation type="submission" date="2022-02" db="EMBL/GenBank/DDBJ databases">
        <title>Plant Genome Project.</title>
        <authorList>
            <person name="Zhang R.-G."/>
        </authorList>
    </citation>
    <scope>NUCLEOTIDE SEQUENCE</scope>
    <source>
        <strain evidence="1">AT1</strain>
    </source>
</reference>
<evidence type="ECO:0000313" key="2">
    <source>
        <dbReference type="Proteomes" id="UP001062846"/>
    </source>
</evidence>
<evidence type="ECO:0000313" key="1">
    <source>
        <dbReference type="EMBL" id="KAI8558376.1"/>
    </source>
</evidence>
<accession>A0ACC0NZJ5</accession>